<reference evidence="1" key="2">
    <citation type="submission" date="2023-06" db="EMBL/GenBank/DDBJ databases">
        <authorList>
            <person name="Ma L."/>
            <person name="Liu K.-W."/>
            <person name="Li Z."/>
            <person name="Hsiao Y.-Y."/>
            <person name="Qi Y."/>
            <person name="Fu T."/>
            <person name="Tang G."/>
            <person name="Zhang D."/>
            <person name="Sun W.-H."/>
            <person name="Liu D.-K."/>
            <person name="Li Y."/>
            <person name="Chen G.-Z."/>
            <person name="Liu X.-D."/>
            <person name="Liao X.-Y."/>
            <person name="Jiang Y.-T."/>
            <person name="Yu X."/>
            <person name="Hao Y."/>
            <person name="Huang J."/>
            <person name="Zhao X.-W."/>
            <person name="Ke S."/>
            <person name="Chen Y.-Y."/>
            <person name="Wu W.-L."/>
            <person name="Hsu J.-L."/>
            <person name="Lin Y.-F."/>
            <person name="Huang M.-D."/>
            <person name="Li C.-Y."/>
            <person name="Huang L."/>
            <person name="Wang Z.-W."/>
            <person name="Zhao X."/>
            <person name="Zhong W.-Y."/>
            <person name="Peng D.-H."/>
            <person name="Ahmad S."/>
            <person name="Lan S."/>
            <person name="Zhang J.-S."/>
            <person name="Tsai W.-C."/>
            <person name="Van De Peer Y."/>
            <person name="Liu Z.-J."/>
        </authorList>
    </citation>
    <scope>NUCLEOTIDE SEQUENCE</scope>
    <source>
        <strain evidence="1">CP</strain>
        <tissue evidence="1">Leaves</tissue>
    </source>
</reference>
<sequence>MVGTWGQLLFPKPWKEFRLWYDEHKTKNIKPIIEHMVTTGWYKKMGERIWTPWFIKFIHARGYFNIYTNLLHERALSVSHRDTGVNYGKTAGPDSHLIDKSSLDIDLWEMQLLKNLKWYDFCFREVLPNRVVKSSQELKPVFNSWKNQKTVVLVSLYRTTQTFTRNLICHLERLNLQNYIFIGDNLEFLLDLARRGHPVIDAGQFINEIKQYKSEDEQMNEVLVKAHLIRTCLQYGYSSWVFDENVIPLSHSILQPPEIAYDFFASKQVELFYVKDSPTSREIWSRDFLYRLVKTAGSLTGTDRRFTQVALKALNSEGTQVKMIDELSSSLKLDQNFISGSLSDGSKKMVFWSAGIDVDSIHRKLEEGDLWLIDGDSSCKAVVCHKSL</sequence>
<gene>
    <name evidence="1" type="ORF">QJS10_CPA16g01173</name>
</gene>
<organism evidence="1 2">
    <name type="scientific">Acorus calamus</name>
    <name type="common">Sweet flag</name>
    <dbReference type="NCBI Taxonomy" id="4465"/>
    <lineage>
        <taxon>Eukaryota</taxon>
        <taxon>Viridiplantae</taxon>
        <taxon>Streptophyta</taxon>
        <taxon>Embryophyta</taxon>
        <taxon>Tracheophyta</taxon>
        <taxon>Spermatophyta</taxon>
        <taxon>Magnoliopsida</taxon>
        <taxon>Liliopsida</taxon>
        <taxon>Acoraceae</taxon>
        <taxon>Acorus</taxon>
    </lineage>
</organism>
<protein>
    <submittedName>
        <fullName evidence="1">Uncharacterized protein</fullName>
    </submittedName>
</protein>
<name>A0AAV9D033_ACOCL</name>
<dbReference type="PANTHER" id="PTHR33604">
    <property type="entry name" value="OSJNBA0004B13.7 PROTEIN"/>
    <property type="match status" value="1"/>
</dbReference>
<dbReference type="EMBL" id="JAUJYO010000016">
    <property type="protein sequence ID" value="KAK1294445.1"/>
    <property type="molecule type" value="Genomic_DNA"/>
</dbReference>
<evidence type="ECO:0000313" key="1">
    <source>
        <dbReference type="EMBL" id="KAK1294445.1"/>
    </source>
</evidence>
<evidence type="ECO:0000313" key="2">
    <source>
        <dbReference type="Proteomes" id="UP001180020"/>
    </source>
</evidence>
<proteinExistence type="predicted"/>
<dbReference type="AlphaFoldDB" id="A0AAV9D033"/>
<dbReference type="PANTHER" id="PTHR33604:SF3">
    <property type="entry name" value="OSJNBA0004B13.7 PROTEIN"/>
    <property type="match status" value="1"/>
</dbReference>
<comment type="caution">
    <text evidence="1">The sequence shown here is derived from an EMBL/GenBank/DDBJ whole genome shotgun (WGS) entry which is preliminary data.</text>
</comment>
<accession>A0AAV9D033</accession>
<reference evidence="1" key="1">
    <citation type="journal article" date="2023" name="Nat. Commun.">
        <title>Diploid and tetraploid genomes of Acorus and the evolution of monocots.</title>
        <authorList>
            <person name="Ma L."/>
            <person name="Liu K.W."/>
            <person name="Li Z."/>
            <person name="Hsiao Y.Y."/>
            <person name="Qi Y."/>
            <person name="Fu T."/>
            <person name="Tang G.D."/>
            <person name="Zhang D."/>
            <person name="Sun W.H."/>
            <person name="Liu D.K."/>
            <person name="Li Y."/>
            <person name="Chen G.Z."/>
            <person name="Liu X.D."/>
            <person name="Liao X.Y."/>
            <person name="Jiang Y.T."/>
            <person name="Yu X."/>
            <person name="Hao Y."/>
            <person name="Huang J."/>
            <person name="Zhao X.W."/>
            <person name="Ke S."/>
            <person name="Chen Y.Y."/>
            <person name="Wu W.L."/>
            <person name="Hsu J.L."/>
            <person name="Lin Y.F."/>
            <person name="Huang M.D."/>
            <person name="Li C.Y."/>
            <person name="Huang L."/>
            <person name="Wang Z.W."/>
            <person name="Zhao X."/>
            <person name="Zhong W.Y."/>
            <person name="Peng D.H."/>
            <person name="Ahmad S."/>
            <person name="Lan S."/>
            <person name="Zhang J.S."/>
            <person name="Tsai W.C."/>
            <person name="Van de Peer Y."/>
            <person name="Liu Z.J."/>
        </authorList>
    </citation>
    <scope>NUCLEOTIDE SEQUENCE</scope>
    <source>
        <strain evidence="1">CP</strain>
    </source>
</reference>
<dbReference type="Proteomes" id="UP001180020">
    <property type="component" value="Unassembled WGS sequence"/>
</dbReference>
<keyword evidence="2" id="KW-1185">Reference proteome</keyword>